<accession>A0AAV4W5W5</accession>
<evidence type="ECO:0000313" key="2">
    <source>
        <dbReference type="Proteomes" id="UP001054945"/>
    </source>
</evidence>
<dbReference type="Proteomes" id="UP001054945">
    <property type="component" value="Unassembled WGS sequence"/>
</dbReference>
<comment type="caution">
    <text evidence="1">The sequence shown here is derived from an EMBL/GenBank/DDBJ whole genome shotgun (WGS) entry which is preliminary data.</text>
</comment>
<keyword evidence="2" id="KW-1185">Reference proteome</keyword>
<organism evidence="1 2">
    <name type="scientific">Caerostris extrusa</name>
    <name type="common">Bark spider</name>
    <name type="synonym">Caerostris bankana</name>
    <dbReference type="NCBI Taxonomy" id="172846"/>
    <lineage>
        <taxon>Eukaryota</taxon>
        <taxon>Metazoa</taxon>
        <taxon>Ecdysozoa</taxon>
        <taxon>Arthropoda</taxon>
        <taxon>Chelicerata</taxon>
        <taxon>Arachnida</taxon>
        <taxon>Araneae</taxon>
        <taxon>Araneomorphae</taxon>
        <taxon>Entelegynae</taxon>
        <taxon>Araneoidea</taxon>
        <taxon>Araneidae</taxon>
        <taxon>Caerostris</taxon>
    </lineage>
</organism>
<dbReference type="EMBL" id="BPLR01015651">
    <property type="protein sequence ID" value="GIY77604.1"/>
    <property type="molecule type" value="Genomic_DNA"/>
</dbReference>
<dbReference type="AlphaFoldDB" id="A0AAV4W5W5"/>
<protein>
    <submittedName>
        <fullName evidence="1">Uncharacterized protein</fullName>
    </submittedName>
</protein>
<evidence type="ECO:0000313" key="1">
    <source>
        <dbReference type="EMBL" id="GIY77604.1"/>
    </source>
</evidence>
<reference evidence="1 2" key="1">
    <citation type="submission" date="2021-06" db="EMBL/GenBank/DDBJ databases">
        <title>Caerostris extrusa draft genome.</title>
        <authorList>
            <person name="Kono N."/>
            <person name="Arakawa K."/>
        </authorList>
    </citation>
    <scope>NUCLEOTIDE SEQUENCE [LARGE SCALE GENOMIC DNA]</scope>
</reference>
<proteinExistence type="predicted"/>
<name>A0AAV4W5W5_CAEEX</name>
<gene>
    <name evidence="1" type="ORF">CEXT_451781</name>
</gene>
<sequence>MLNANKLASSCECQFSVSKRVPHSVQFSLKSVSESSSPPPIFVLAFRLLSLTIRKLDCNLHSIDCAVLECRLMKAI</sequence>